<feature type="region of interest" description="Disordered" evidence="1">
    <location>
        <begin position="1"/>
        <end position="26"/>
    </location>
</feature>
<accession>A0A6J5W6R9</accession>
<dbReference type="Proteomes" id="UP000507245">
    <property type="component" value="Unassembled WGS sequence"/>
</dbReference>
<evidence type="ECO:0000256" key="1">
    <source>
        <dbReference type="SAM" id="MobiDB-lite"/>
    </source>
</evidence>
<keyword evidence="3" id="KW-1185">Reference proteome</keyword>
<organism evidence="2 3">
    <name type="scientific">Prunus armeniaca</name>
    <name type="common">Apricot</name>
    <name type="synonym">Armeniaca vulgaris</name>
    <dbReference type="NCBI Taxonomy" id="36596"/>
    <lineage>
        <taxon>Eukaryota</taxon>
        <taxon>Viridiplantae</taxon>
        <taxon>Streptophyta</taxon>
        <taxon>Embryophyta</taxon>
        <taxon>Tracheophyta</taxon>
        <taxon>Spermatophyta</taxon>
        <taxon>Magnoliopsida</taxon>
        <taxon>eudicotyledons</taxon>
        <taxon>Gunneridae</taxon>
        <taxon>Pentapetalae</taxon>
        <taxon>rosids</taxon>
        <taxon>fabids</taxon>
        <taxon>Rosales</taxon>
        <taxon>Rosaceae</taxon>
        <taxon>Amygdaloideae</taxon>
        <taxon>Amygdaleae</taxon>
        <taxon>Prunus</taxon>
    </lineage>
</organism>
<reference evidence="3" key="1">
    <citation type="journal article" date="2020" name="Genome Biol.">
        <title>Gamete binning: chromosome-level and haplotype-resolved genome assembly enabled by high-throughput single-cell sequencing of gamete genomes.</title>
        <authorList>
            <person name="Campoy J.A."/>
            <person name="Sun H."/>
            <person name="Goel M."/>
            <person name="Jiao W.-B."/>
            <person name="Folz-Donahue K."/>
            <person name="Wang N."/>
            <person name="Rubio M."/>
            <person name="Liu C."/>
            <person name="Kukat C."/>
            <person name="Ruiz D."/>
            <person name="Huettel B."/>
            <person name="Schneeberger K."/>
        </authorList>
    </citation>
    <scope>NUCLEOTIDE SEQUENCE [LARGE SCALE GENOMIC DNA]</scope>
    <source>
        <strain evidence="3">cv. Rojo Pasion</strain>
    </source>
</reference>
<feature type="compositionally biased region" description="Basic and acidic residues" evidence="1">
    <location>
        <begin position="17"/>
        <end position="26"/>
    </location>
</feature>
<name>A0A6J5W6R9_PRUAR</name>
<evidence type="ECO:0000313" key="2">
    <source>
        <dbReference type="EMBL" id="CAB4295971.1"/>
    </source>
</evidence>
<gene>
    <name evidence="2" type="ORF">ORAREDHAP_LOCUS7486</name>
</gene>
<proteinExistence type="predicted"/>
<protein>
    <submittedName>
        <fullName evidence="2">Uncharacterized protein</fullName>
    </submittedName>
</protein>
<dbReference type="AlphaFoldDB" id="A0A6J5W6R9"/>
<sequence>MLHHFDRIDNVSWPQRGESERAAPQDHFEDTVPGYLEWYLNVGYPFVQNPNYGEREERMLSFTRPLVALGETVALHTRPSQVYQAVETLQHIL</sequence>
<dbReference type="EMBL" id="CAEKKB010000001">
    <property type="protein sequence ID" value="CAB4295971.1"/>
    <property type="molecule type" value="Genomic_DNA"/>
</dbReference>
<evidence type="ECO:0000313" key="3">
    <source>
        <dbReference type="Proteomes" id="UP000507245"/>
    </source>
</evidence>